<dbReference type="HOGENOM" id="CLU_1299630_0_0_1"/>
<protein>
    <recommendedName>
        <fullName evidence="2">Ecp2 effector protein-like domain-containing protein</fullName>
    </recommendedName>
</protein>
<dbReference type="Proteomes" id="UP000027238">
    <property type="component" value="Unassembled WGS sequence"/>
</dbReference>
<reference evidence="4" key="1">
    <citation type="journal article" date="2014" name="Genome Announc.">
        <title>Draft genome sequence of Colletotrichum sublineola, a destructive pathogen of cultivated sorghum.</title>
        <authorList>
            <person name="Baroncelli R."/>
            <person name="Sanz-Martin J.M."/>
            <person name="Rech G.E."/>
            <person name="Sukno S.A."/>
            <person name="Thon M.R."/>
        </authorList>
    </citation>
    <scope>NUCLEOTIDE SEQUENCE [LARGE SCALE GENOMIC DNA]</scope>
    <source>
        <strain evidence="4">TX430BB</strain>
    </source>
</reference>
<evidence type="ECO:0000256" key="1">
    <source>
        <dbReference type="SAM" id="SignalP"/>
    </source>
</evidence>
<keyword evidence="4" id="KW-1185">Reference proteome</keyword>
<dbReference type="Pfam" id="PF14856">
    <property type="entry name" value="Hce2"/>
    <property type="match status" value="1"/>
</dbReference>
<name>A0A066XVK1_COLSU</name>
<comment type="caution">
    <text evidence="3">The sequence shown here is derived from an EMBL/GenBank/DDBJ whole genome shotgun (WGS) entry which is preliminary data.</text>
</comment>
<accession>A0A066XVK1</accession>
<proteinExistence type="predicted"/>
<dbReference type="EMBL" id="JMSE01000459">
    <property type="protein sequence ID" value="KDN69791.1"/>
    <property type="molecule type" value="Genomic_DNA"/>
</dbReference>
<evidence type="ECO:0000313" key="4">
    <source>
        <dbReference type="Proteomes" id="UP000027238"/>
    </source>
</evidence>
<dbReference type="InterPro" id="IPR029226">
    <property type="entry name" value="Ecp2-like"/>
</dbReference>
<evidence type="ECO:0000259" key="2">
    <source>
        <dbReference type="Pfam" id="PF14856"/>
    </source>
</evidence>
<dbReference type="AlphaFoldDB" id="A0A066XVK1"/>
<feature type="domain" description="Ecp2 effector protein-like" evidence="2">
    <location>
        <begin position="45"/>
        <end position="140"/>
    </location>
</feature>
<evidence type="ECO:0000313" key="3">
    <source>
        <dbReference type="EMBL" id="KDN69791.1"/>
    </source>
</evidence>
<feature type="chain" id="PRO_5001634424" description="Ecp2 effector protein-like domain-containing protein" evidence="1">
    <location>
        <begin position="23"/>
        <end position="212"/>
    </location>
</feature>
<keyword evidence="1" id="KW-0732">Signal</keyword>
<dbReference type="eggNOG" id="ENOG502RM8T">
    <property type="taxonomic scope" value="Eukaryota"/>
</dbReference>
<feature type="signal peptide" evidence="1">
    <location>
        <begin position="1"/>
        <end position="22"/>
    </location>
</feature>
<dbReference type="OrthoDB" id="73875at2759"/>
<dbReference type="OMA" id="RWGIYHT"/>
<organism evidence="3 4">
    <name type="scientific">Colletotrichum sublineola</name>
    <name type="common">Sorghum anthracnose fungus</name>
    <dbReference type="NCBI Taxonomy" id="1173701"/>
    <lineage>
        <taxon>Eukaryota</taxon>
        <taxon>Fungi</taxon>
        <taxon>Dikarya</taxon>
        <taxon>Ascomycota</taxon>
        <taxon>Pezizomycotina</taxon>
        <taxon>Sordariomycetes</taxon>
        <taxon>Hypocreomycetidae</taxon>
        <taxon>Glomerellales</taxon>
        <taxon>Glomerellaceae</taxon>
        <taxon>Colletotrichum</taxon>
        <taxon>Colletotrichum graminicola species complex</taxon>
    </lineage>
</organism>
<dbReference type="STRING" id="1173701.A0A066XVK1"/>
<sequence length="212" mass="22808">MKTSIIAQAGAALATMAGFAAAAPMPVSPNGSHPSNMFPRAPRGFCGDSTFENTTNGNSAYVSDCLTMRDLLLSRDEQWAVPQYQRTLAWAASCAFGANIMNIWPPQAWIGGKDLADIIGTSVRLYGGGGRLGAKGDMPCQDRVTQGGGEIDTFWGLYVPPWYRFTGRLADGEQPPVPEGELMEEPPADFVLHEESGVWLAPEIAHIYIDQA</sequence>
<gene>
    <name evidence="3" type="ORF">CSUB01_08079</name>
</gene>